<comment type="caution">
    <text evidence="2">The sequence shown here is derived from an EMBL/GenBank/DDBJ whole genome shotgun (WGS) entry which is preliminary data.</text>
</comment>
<evidence type="ECO:0000313" key="2">
    <source>
        <dbReference type="EMBL" id="PAU70069.1"/>
    </source>
</evidence>
<dbReference type="OrthoDB" id="9840636at2"/>
<gene>
    <name evidence="2" type="ORF">B1400_0263</name>
</gene>
<protein>
    <submittedName>
        <fullName evidence="2">Uncharacterized protein</fullName>
    </submittedName>
</protein>
<proteinExistence type="predicted"/>
<keyword evidence="3" id="KW-1185">Reference proteome</keyword>
<dbReference type="RefSeq" id="WP_133064576.1">
    <property type="nucleotide sequence ID" value="NZ_MVOG01000004.1"/>
</dbReference>
<organism evidence="2 3">
    <name type="scientific">Bifidobacterium italicum</name>
    <dbReference type="NCBI Taxonomy" id="1960968"/>
    <lineage>
        <taxon>Bacteria</taxon>
        <taxon>Bacillati</taxon>
        <taxon>Actinomycetota</taxon>
        <taxon>Actinomycetes</taxon>
        <taxon>Bifidobacteriales</taxon>
        <taxon>Bifidobacteriaceae</taxon>
        <taxon>Bifidobacterium</taxon>
    </lineage>
</organism>
<name>A0A2A2ELM4_9BIFI</name>
<evidence type="ECO:0000256" key="1">
    <source>
        <dbReference type="SAM" id="SignalP"/>
    </source>
</evidence>
<dbReference type="Proteomes" id="UP000217986">
    <property type="component" value="Unassembled WGS sequence"/>
</dbReference>
<feature type="signal peptide" evidence="1">
    <location>
        <begin position="1"/>
        <end position="27"/>
    </location>
</feature>
<keyword evidence="1" id="KW-0732">Signal</keyword>
<accession>A0A2A2ELM4</accession>
<evidence type="ECO:0000313" key="3">
    <source>
        <dbReference type="Proteomes" id="UP000217986"/>
    </source>
</evidence>
<dbReference type="AlphaFoldDB" id="A0A2A2ELM4"/>
<feature type="chain" id="PRO_5012742407" evidence="1">
    <location>
        <begin position="28"/>
        <end position="95"/>
    </location>
</feature>
<sequence length="95" mass="10569">MKSKTRKLLAATAVLGSLFGFTGIAQAYEVYGKGVVYLDYSMATFVPYYSRHYHQAQYPDGSVQTFRGETAATYHKSSAYSRGLPVLDFGADFFK</sequence>
<reference evidence="2 3" key="1">
    <citation type="journal article" date="2017" name="ISME J.">
        <title>Unveiling bifidobacterial biogeography across the mammalian branch of the tree of life.</title>
        <authorList>
            <person name="Milani C."/>
            <person name="Mangifesta M."/>
            <person name="Mancabelli L."/>
            <person name="Lugli G.A."/>
            <person name="James K."/>
            <person name="Duranti S."/>
            <person name="Turroni F."/>
            <person name="Ferrario C."/>
            <person name="Ossiprandi M.C."/>
            <person name="van Sinderen D."/>
            <person name="Ventura M."/>
        </authorList>
    </citation>
    <scope>NUCLEOTIDE SEQUENCE [LARGE SCALE GENOMIC DNA]</scope>
    <source>
        <strain evidence="2 3">70</strain>
    </source>
</reference>
<dbReference type="EMBL" id="MVOG01000004">
    <property type="protein sequence ID" value="PAU70069.1"/>
    <property type="molecule type" value="Genomic_DNA"/>
</dbReference>